<feature type="transmembrane region" description="Helical" evidence="1">
    <location>
        <begin position="76"/>
        <end position="93"/>
    </location>
</feature>
<dbReference type="InterPro" id="IPR021215">
    <property type="entry name" value="DUF2752"/>
</dbReference>
<dbReference type="Pfam" id="PF10825">
    <property type="entry name" value="DUF2752"/>
    <property type="match status" value="1"/>
</dbReference>
<keyword evidence="1" id="KW-0472">Membrane</keyword>
<dbReference type="RefSeq" id="WP_216244206.1">
    <property type="nucleotide sequence ID" value="NZ_JABACJ020000020.1"/>
</dbReference>
<gene>
    <name evidence="2" type="ORF">HGO97_017395</name>
</gene>
<name>A0ABS6D814_9FIRM</name>
<dbReference type="EMBL" id="JABACJ020000020">
    <property type="protein sequence ID" value="MBU3877581.1"/>
    <property type="molecule type" value="Genomic_DNA"/>
</dbReference>
<protein>
    <submittedName>
        <fullName evidence="2">DUF2752 domain-containing protein</fullName>
    </submittedName>
</protein>
<feature type="transmembrane region" description="Helical" evidence="1">
    <location>
        <begin position="114"/>
        <end position="138"/>
    </location>
</feature>
<dbReference type="Proteomes" id="UP000723714">
    <property type="component" value="Unassembled WGS sequence"/>
</dbReference>
<keyword evidence="3" id="KW-1185">Reference proteome</keyword>
<proteinExistence type="predicted"/>
<accession>A0ABS6D814</accession>
<evidence type="ECO:0000313" key="2">
    <source>
        <dbReference type="EMBL" id="MBU3877581.1"/>
    </source>
</evidence>
<feature type="transmembrane region" description="Helical" evidence="1">
    <location>
        <begin position="12"/>
        <end position="32"/>
    </location>
</feature>
<evidence type="ECO:0000256" key="1">
    <source>
        <dbReference type="SAM" id="Phobius"/>
    </source>
</evidence>
<sequence>MKQYIKKYWTLRAAILLSIAVLFLLGAVYLYGHNPVEVPFIPCIFYKLTGLYCPGCGAGRASYAILHGQFYQAFRYNPLMIFVLFFLALYFTARGLDWLITEGNHIDRHIPDKYLYWLLVVILIYGIIRNIPCFPFYLLAPCQV</sequence>
<reference evidence="2 3" key="1">
    <citation type="submission" date="2021-06" db="EMBL/GenBank/DDBJ databases">
        <title>Faecalicatena sp. nov. isolated from porcine feces.</title>
        <authorList>
            <person name="Oh B.S."/>
            <person name="Lee J.H."/>
        </authorList>
    </citation>
    <scope>NUCLEOTIDE SEQUENCE [LARGE SCALE GENOMIC DNA]</scope>
    <source>
        <strain evidence="2 3">AGMB00832</strain>
    </source>
</reference>
<keyword evidence="1" id="KW-1133">Transmembrane helix</keyword>
<comment type="caution">
    <text evidence="2">The sequence shown here is derived from an EMBL/GenBank/DDBJ whole genome shotgun (WGS) entry which is preliminary data.</text>
</comment>
<evidence type="ECO:0000313" key="3">
    <source>
        <dbReference type="Proteomes" id="UP000723714"/>
    </source>
</evidence>
<keyword evidence="1" id="KW-0812">Transmembrane</keyword>
<organism evidence="2 3">
    <name type="scientific">Faecalicatena faecalis</name>
    <dbReference type="NCBI Taxonomy" id="2726362"/>
    <lineage>
        <taxon>Bacteria</taxon>
        <taxon>Bacillati</taxon>
        <taxon>Bacillota</taxon>
        <taxon>Clostridia</taxon>
        <taxon>Lachnospirales</taxon>
        <taxon>Lachnospiraceae</taxon>
        <taxon>Faecalicatena</taxon>
    </lineage>
</organism>